<accession>A0AAV6W0V2</accession>
<protein>
    <submittedName>
        <fullName evidence="2">Uncharacterized protein</fullName>
    </submittedName>
</protein>
<evidence type="ECO:0000313" key="2">
    <source>
        <dbReference type="EMBL" id="KAG8201788.1"/>
    </source>
</evidence>
<dbReference type="EMBL" id="JAFNEN010000002">
    <property type="protein sequence ID" value="KAG8201788.1"/>
    <property type="molecule type" value="Genomic_DNA"/>
</dbReference>
<comment type="caution">
    <text evidence="2">The sequence shown here is derived from an EMBL/GenBank/DDBJ whole genome shotgun (WGS) entry which is preliminary data.</text>
</comment>
<dbReference type="Proteomes" id="UP000827092">
    <property type="component" value="Unassembled WGS sequence"/>
</dbReference>
<feature type="region of interest" description="Disordered" evidence="1">
    <location>
        <begin position="35"/>
        <end position="65"/>
    </location>
</feature>
<proteinExistence type="predicted"/>
<dbReference type="AlphaFoldDB" id="A0AAV6W0V2"/>
<sequence length="120" mass="13876">MFFYSCICQKLTSQETSYKSVVVIPTLECNIKSKLRASPTTNRDEPKTSTKRIIQKEKQKHGSKQRIKSKDDFRDYFIAKANATPEDSKSITEIKAGYKAHRFIEEAPCTKDNQSEMIKY</sequence>
<reference evidence="2 3" key="1">
    <citation type="journal article" date="2022" name="Nat. Ecol. Evol.">
        <title>A masculinizing supergene underlies an exaggerated male reproductive morph in a spider.</title>
        <authorList>
            <person name="Hendrickx F."/>
            <person name="De Corte Z."/>
            <person name="Sonet G."/>
            <person name="Van Belleghem S.M."/>
            <person name="Kostlbacher S."/>
            <person name="Vangestel C."/>
        </authorList>
    </citation>
    <scope>NUCLEOTIDE SEQUENCE [LARGE SCALE GENOMIC DNA]</scope>
    <source>
        <strain evidence="2">W744_W776</strain>
    </source>
</reference>
<name>A0AAV6W0V2_9ARAC</name>
<evidence type="ECO:0000313" key="3">
    <source>
        <dbReference type="Proteomes" id="UP000827092"/>
    </source>
</evidence>
<keyword evidence="3" id="KW-1185">Reference proteome</keyword>
<evidence type="ECO:0000256" key="1">
    <source>
        <dbReference type="SAM" id="MobiDB-lite"/>
    </source>
</evidence>
<gene>
    <name evidence="2" type="ORF">JTE90_027272</name>
</gene>
<organism evidence="2 3">
    <name type="scientific">Oedothorax gibbosus</name>
    <dbReference type="NCBI Taxonomy" id="931172"/>
    <lineage>
        <taxon>Eukaryota</taxon>
        <taxon>Metazoa</taxon>
        <taxon>Ecdysozoa</taxon>
        <taxon>Arthropoda</taxon>
        <taxon>Chelicerata</taxon>
        <taxon>Arachnida</taxon>
        <taxon>Araneae</taxon>
        <taxon>Araneomorphae</taxon>
        <taxon>Entelegynae</taxon>
        <taxon>Araneoidea</taxon>
        <taxon>Linyphiidae</taxon>
        <taxon>Erigoninae</taxon>
        <taxon>Oedothorax</taxon>
    </lineage>
</organism>